<dbReference type="PANTHER" id="PTHR30460">
    <property type="entry name" value="MODERATE CONDUCTANCE MECHANOSENSITIVE CHANNEL YBIO"/>
    <property type="match status" value="1"/>
</dbReference>
<evidence type="ECO:0000256" key="2">
    <source>
        <dbReference type="ARBA" id="ARBA00008017"/>
    </source>
</evidence>
<feature type="domain" description="Mechanosensitive ion channel MscS" evidence="8">
    <location>
        <begin position="94"/>
        <end position="159"/>
    </location>
</feature>
<keyword evidence="5 7" id="KW-1133">Transmembrane helix</keyword>
<dbReference type="InterPro" id="IPR010920">
    <property type="entry name" value="LSM_dom_sf"/>
</dbReference>
<evidence type="ECO:0000256" key="3">
    <source>
        <dbReference type="ARBA" id="ARBA00022475"/>
    </source>
</evidence>
<comment type="caution">
    <text evidence="9">The sequence shown here is derived from an EMBL/GenBank/DDBJ whole genome shotgun (WGS) entry which is preliminary data.</text>
</comment>
<keyword evidence="3" id="KW-1003">Cell membrane</keyword>
<dbReference type="STRING" id="29349.CLOTH_07730"/>
<sequence length="270" mass="31100">MEKIIRSILIVILSFLSVRFVKYITKKIFDITKFNIQYEKTVRSIIVSLAYYVAFFASLVILLKEYGLLDLSKSTIVTGAGIVGLVAGLGSQSLIKDILNGFFILFENQMKVGDYVVINESFRGTVEEIGLRSTSIRDWNLRRIHIPNGEIKSIINYNRKRMRVIVDVYVSYETDPYLVIEALEEVCKSLNEKYGEFLCKNMMNEPANPFDVYGVTDIDEKNIGAKYTITGVVEPFKYWSALKDARLEILVKFREKQIKIAYPRRININE</sequence>
<dbReference type="Gene3D" id="1.10.287.1260">
    <property type="match status" value="1"/>
</dbReference>
<dbReference type="AlphaFoldDB" id="A0A1V4I8W8"/>
<keyword evidence="4 7" id="KW-0812">Transmembrane</keyword>
<evidence type="ECO:0000256" key="1">
    <source>
        <dbReference type="ARBA" id="ARBA00004651"/>
    </source>
</evidence>
<comment type="subcellular location">
    <subcellularLocation>
        <location evidence="1">Cell membrane</location>
        <topology evidence="1">Multi-pass membrane protein</topology>
    </subcellularLocation>
</comment>
<dbReference type="SUPFAM" id="SSF82689">
    <property type="entry name" value="Mechanosensitive channel protein MscS (YggB), C-terminal domain"/>
    <property type="match status" value="1"/>
</dbReference>
<dbReference type="Gene3D" id="3.30.70.100">
    <property type="match status" value="1"/>
</dbReference>
<feature type="transmembrane region" description="Helical" evidence="7">
    <location>
        <begin position="6"/>
        <end position="24"/>
    </location>
</feature>
<dbReference type="InterPro" id="IPR011014">
    <property type="entry name" value="MscS_channel_TM-2"/>
</dbReference>
<evidence type="ECO:0000259" key="8">
    <source>
        <dbReference type="Pfam" id="PF00924"/>
    </source>
</evidence>
<comment type="similarity">
    <text evidence="2">Belongs to the MscS (TC 1.A.23) family.</text>
</comment>
<evidence type="ECO:0000256" key="5">
    <source>
        <dbReference type="ARBA" id="ARBA00022989"/>
    </source>
</evidence>
<name>A0A1V4I8W8_9FIRM</name>
<dbReference type="Pfam" id="PF00924">
    <property type="entry name" value="MS_channel_2nd"/>
    <property type="match status" value="1"/>
</dbReference>
<dbReference type="Proteomes" id="UP000190140">
    <property type="component" value="Unassembled WGS sequence"/>
</dbReference>
<dbReference type="GO" id="GO:0005886">
    <property type="term" value="C:plasma membrane"/>
    <property type="evidence" value="ECO:0007669"/>
    <property type="project" value="UniProtKB-SubCell"/>
</dbReference>
<feature type="transmembrane region" description="Helical" evidence="7">
    <location>
        <begin position="45"/>
        <end position="63"/>
    </location>
</feature>
<evidence type="ECO:0000313" key="10">
    <source>
        <dbReference type="Proteomes" id="UP000190140"/>
    </source>
</evidence>
<evidence type="ECO:0000256" key="7">
    <source>
        <dbReference type="SAM" id="Phobius"/>
    </source>
</evidence>
<gene>
    <name evidence="9" type="primary">yfkC</name>
    <name evidence="9" type="ORF">CLOTH_07730</name>
</gene>
<keyword evidence="6 7" id="KW-0472">Membrane</keyword>
<keyword evidence="10" id="KW-1185">Reference proteome</keyword>
<dbReference type="SUPFAM" id="SSF50182">
    <property type="entry name" value="Sm-like ribonucleoproteins"/>
    <property type="match status" value="1"/>
</dbReference>
<dbReference type="Gene3D" id="2.30.30.60">
    <property type="match status" value="1"/>
</dbReference>
<dbReference type="InterPro" id="IPR011066">
    <property type="entry name" value="MscS_channel_C_sf"/>
</dbReference>
<dbReference type="OrthoDB" id="9809206at2"/>
<reference evidence="9 10" key="1">
    <citation type="submission" date="2017-03" db="EMBL/GenBank/DDBJ databases">
        <title>Genome sequence of Clostridium thermoalcaliphilum DSM 7309.</title>
        <authorList>
            <person name="Poehlein A."/>
            <person name="Daniel R."/>
        </authorList>
    </citation>
    <scope>NUCLEOTIDE SEQUENCE [LARGE SCALE GENOMIC DNA]</scope>
    <source>
        <strain evidence="9 10">DSM 7309</strain>
    </source>
</reference>
<organism evidence="9 10">
    <name type="scientific">Alkalithermobacter paradoxus</name>
    <dbReference type="NCBI Taxonomy" id="29349"/>
    <lineage>
        <taxon>Bacteria</taxon>
        <taxon>Bacillati</taxon>
        <taxon>Bacillota</taxon>
        <taxon>Clostridia</taxon>
        <taxon>Peptostreptococcales</taxon>
        <taxon>Tepidibacteraceae</taxon>
        <taxon>Alkalithermobacter</taxon>
    </lineage>
</organism>
<dbReference type="InterPro" id="IPR045276">
    <property type="entry name" value="YbiO_bact"/>
</dbReference>
<dbReference type="GO" id="GO:0008381">
    <property type="term" value="F:mechanosensitive monoatomic ion channel activity"/>
    <property type="evidence" value="ECO:0007669"/>
    <property type="project" value="InterPro"/>
</dbReference>
<protein>
    <submittedName>
        <fullName evidence="9">Putative MscS family protein YfkC</fullName>
    </submittedName>
</protein>
<dbReference type="FunFam" id="2.30.30.60:FF:000001">
    <property type="entry name" value="MscS Mechanosensitive ion channel"/>
    <property type="match status" value="1"/>
</dbReference>
<evidence type="ECO:0000256" key="6">
    <source>
        <dbReference type="ARBA" id="ARBA00023136"/>
    </source>
</evidence>
<evidence type="ECO:0000313" key="9">
    <source>
        <dbReference type="EMBL" id="OPJ56369.1"/>
    </source>
</evidence>
<dbReference type="RefSeq" id="WP_079411405.1">
    <property type="nucleotide sequence ID" value="NZ_MZGW01000002.1"/>
</dbReference>
<evidence type="ECO:0000256" key="4">
    <source>
        <dbReference type="ARBA" id="ARBA00022692"/>
    </source>
</evidence>
<dbReference type="InterPro" id="IPR006685">
    <property type="entry name" value="MscS_channel_2nd"/>
</dbReference>
<dbReference type="SUPFAM" id="SSF82861">
    <property type="entry name" value="Mechanosensitive channel protein MscS (YggB), transmembrane region"/>
    <property type="match status" value="1"/>
</dbReference>
<dbReference type="InterPro" id="IPR023408">
    <property type="entry name" value="MscS_beta-dom_sf"/>
</dbReference>
<accession>A0A1V4I8W8</accession>
<proteinExistence type="inferred from homology"/>
<dbReference type="EMBL" id="MZGW01000002">
    <property type="protein sequence ID" value="OPJ56369.1"/>
    <property type="molecule type" value="Genomic_DNA"/>
</dbReference>
<dbReference type="PANTHER" id="PTHR30460:SF1">
    <property type="entry name" value="MECHANOSENSITIVE ION CHANNEL"/>
    <property type="match status" value="1"/>
</dbReference>